<sequence>MVPCIRRASAISKMNFHKCAGTQRKGSFFLYITFLLICYVNQTQGCMFTLPSLCMQRNWVS</sequence>
<keyword evidence="1" id="KW-0812">Transmembrane</keyword>
<reference evidence="2" key="2">
    <citation type="journal article" date="2015" name="Fish Shellfish Immunol.">
        <title>Early steps in the European eel (Anguilla anguilla)-Vibrio vulnificus interaction in the gills: Role of the RtxA13 toxin.</title>
        <authorList>
            <person name="Callol A."/>
            <person name="Pajuelo D."/>
            <person name="Ebbesson L."/>
            <person name="Teles M."/>
            <person name="MacKenzie S."/>
            <person name="Amaro C."/>
        </authorList>
    </citation>
    <scope>NUCLEOTIDE SEQUENCE</scope>
</reference>
<dbReference type="EMBL" id="GBXM01103748">
    <property type="protein sequence ID" value="JAH04829.1"/>
    <property type="molecule type" value="Transcribed_RNA"/>
</dbReference>
<dbReference type="AlphaFoldDB" id="A0A0E9PK14"/>
<keyword evidence="1" id="KW-0472">Membrane</keyword>
<organism evidence="2">
    <name type="scientific">Anguilla anguilla</name>
    <name type="common">European freshwater eel</name>
    <name type="synonym">Muraena anguilla</name>
    <dbReference type="NCBI Taxonomy" id="7936"/>
    <lineage>
        <taxon>Eukaryota</taxon>
        <taxon>Metazoa</taxon>
        <taxon>Chordata</taxon>
        <taxon>Craniata</taxon>
        <taxon>Vertebrata</taxon>
        <taxon>Euteleostomi</taxon>
        <taxon>Actinopterygii</taxon>
        <taxon>Neopterygii</taxon>
        <taxon>Teleostei</taxon>
        <taxon>Anguilliformes</taxon>
        <taxon>Anguillidae</taxon>
        <taxon>Anguilla</taxon>
    </lineage>
</organism>
<name>A0A0E9PK14_ANGAN</name>
<evidence type="ECO:0000256" key="1">
    <source>
        <dbReference type="SAM" id="Phobius"/>
    </source>
</evidence>
<protein>
    <submittedName>
        <fullName evidence="2">Uncharacterized protein</fullName>
    </submittedName>
</protein>
<keyword evidence="1" id="KW-1133">Transmembrane helix</keyword>
<proteinExistence type="predicted"/>
<feature type="transmembrane region" description="Helical" evidence="1">
    <location>
        <begin position="28"/>
        <end position="50"/>
    </location>
</feature>
<reference evidence="2" key="1">
    <citation type="submission" date="2014-11" db="EMBL/GenBank/DDBJ databases">
        <authorList>
            <person name="Amaro Gonzalez C."/>
        </authorList>
    </citation>
    <scope>NUCLEOTIDE SEQUENCE</scope>
</reference>
<evidence type="ECO:0000313" key="2">
    <source>
        <dbReference type="EMBL" id="JAH04829.1"/>
    </source>
</evidence>
<accession>A0A0E9PK14</accession>